<reference evidence="7" key="1">
    <citation type="submission" date="2025-08" db="UniProtKB">
        <authorList>
            <consortium name="Ensembl"/>
        </authorList>
    </citation>
    <scope>IDENTIFICATION</scope>
</reference>
<feature type="coiled-coil region" evidence="3">
    <location>
        <begin position="356"/>
        <end position="502"/>
    </location>
</feature>
<dbReference type="SMART" id="SM00054">
    <property type="entry name" value="EFh"/>
    <property type="match status" value="3"/>
</dbReference>
<protein>
    <submittedName>
        <fullName evidence="7">Epidermal growth factor receptor pathway substrate 15 like 1</fullName>
    </submittedName>
</protein>
<feature type="domain" description="EF-hand" evidence="6">
    <location>
        <begin position="122"/>
        <end position="157"/>
    </location>
</feature>
<dbReference type="InterPro" id="IPR003903">
    <property type="entry name" value="UIM_dom"/>
</dbReference>
<keyword evidence="2" id="KW-0106">Calcium</keyword>
<dbReference type="GO" id="GO:0016197">
    <property type="term" value="P:endosomal transport"/>
    <property type="evidence" value="ECO:0007669"/>
    <property type="project" value="TreeGrafter"/>
</dbReference>
<dbReference type="SMART" id="SM00027">
    <property type="entry name" value="EH"/>
    <property type="match status" value="3"/>
</dbReference>
<dbReference type="CDD" id="cd00052">
    <property type="entry name" value="EH"/>
    <property type="match status" value="3"/>
</dbReference>
<feature type="compositionally biased region" description="Pro residues" evidence="4">
    <location>
        <begin position="675"/>
        <end position="690"/>
    </location>
</feature>
<dbReference type="PANTHER" id="PTHR11216">
    <property type="entry name" value="EH DOMAIN"/>
    <property type="match status" value="1"/>
</dbReference>
<sequence length="808" mass="89150">EAALFLKKSGLPDIILGKIWDLADPEGKGYLDKQGFYVALRLVACAQNGHDVNLSNLNLTMPPPKFHDTGSPLLSTPPSTEAHWAVRVEEKAKFDGIFESLLPVNGLLSGDKVKPVLMNSKLPLDILGRVWDLSDIDKDGHLDKDEFAVAMHLVYRALEKEPVPSVLPPTLIPPSKKKKTPVFPGAVPVLPASPPPKDSLRSTPSHGSVNSLNSTGSLSPKHSIKQTQPSVNWVVPMSDKVRYDDIFLKTDMDMDGYVSGQEVKDIFIHSGLPQNLLAHIWALADTRQMGKLSKDQFALAMYFIQQKVNKGIDPPQVLSPDMIPPAERNTPVQDSSSSVGSGEFTGVKELDDISQEIELQNDLDRETNNLQELEAQKQDAQDRLDEMEQQKAKLKDMLNDVRQKCQEETQMISSLKMEIHSQESDLKSQEDDLNRAKAELNHLQQEETQLEQSIQAGKVQLETIIKSLKSTQEEINQARSKLSQLQESHREVNKSIEEYNEALNGIHGGSMTNLADISEGIAQKERSNFGDDPFKNKVALFSNNTQELHTDPFQAEDPFRSDPFKGADPFKGNPFGGDPFKESDPFHSSVSEDFFKKQVKSDPFTSDPFTKKPVLPSKVDPFGTLDPFGSGAFSSSEGFADFSQMSKPTASDPFTSSFGGVGFSDDPFKSKPDTPALPPKKNVPPRPKPPSGKSTPVSQLGSSDFTKPHDPFQPFGADNSDPFQSKKGFGDPFSGKDPFAPSSSSKTSKDSSLGFADFSSFGNEEQQLAWAKRESEKAEQERLARLRRQEQEDLELAIALSKADMPNS</sequence>
<dbReference type="SMART" id="SM00726">
    <property type="entry name" value="UIM"/>
    <property type="match status" value="2"/>
</dbReference>
<reference evidence="7" key="2">
    <citation type="submission" date="2025-09" db="UniProtKB">
        <authorList>
            <consortium name="Ensembl"/>
        </authorList>
    </citation>
    <scope>IDENTIFICATION</scope>
</reference>
<feature type="region of interest" description="Disordered" evidence="4">
    <location>
        <begin position="552"/>
        <end position="587"/>
    </location>
</feature>
<dbReference type="SUPFAM" id="SSF47473">
    <property type="entry name" value="EF-hand"/>
    <property type="match status" value="3"/>
</dbReference>
<feature type="compositionally biased region" description="Polar residues" evidence="4">
    <location>
        <begin position="644"/>
        <end position="658"/>
    </location>
</feature>
<dbReference type="GO" id="GO:0030132">
    <property type="term" value="C:clathrin coat of coated pit"/>
    <property type="evidence" value="ECO:0007669"/>
    <property type="project" value="TreeGrafter"/>
</dbReference>
<evidence type="ECO:0000313" key="8">
    <source>
        <dbReference type="Proteomes" id="UP000694393"/>
    </source>
</evidence>
<dbReference type="PROSITE" id="PS00018">
    <property type="entry name" value="EF_HAND_1"/>
    <property type="match status" value="2"/>
</dbReference>
<feature type="region of interest" description="Disordered" evidence="4">
    <location>
        <begin position="601"/>
        <end position="621"/>
    </location>
</feature>
<dbReference type="InterPro" id="IPR000261">
    <property type="entry name" value="EH_dom"/>
</dbReference>
<name>A0A8C8SBB3_9SAUR</name>
<dbReference type="AlphaFoldDB" id="A0A8C8SBB3"/>
<evidence type="ECO:0000259" key="6">
    <source>
        <dbReference type="PROSITE" id="PS50222"/>
    </source>
</evidence>
<evidence type="ECO:0000256" key="4">
    <source>
        <dbReference type="SAM" id="MobiDB-lite"/>
    </source>
</evidence>
<keyword evidence="8" id="KW-1185">Reference proteome</keyword>
<dbReference type="PROSITE" id="PS50222">
    <property type="entry name" value="EF_HAND_2"/>
    <property type="match status" value="2"/>
</dbReference>
<keyword evidence="1" id="KW-0479">Metal-binding</keyword>
<dbReference type="Pfam" id="PF12763">
    <property type="entry name" value="EH"/>
    <property type="match status" value="3"/>
</dbReference>
<feature type="compositionally biased region" description="Low complexity" evidence="4">
    <location>
        <begin position="742"/>
        <end position="752"/>
    </location>
</feature>
<dbReference type="InterPro" id="IPR018247">
    <property type="entry name" value="EF_Hand_1_Ca_BS"/>
</dbReference>
<proteinExistence type="predicted"/>
<evidence type="ECO:0000259" key="5">
    <source>
        <dbReference type="PROSITE" id="PS50031"/>
    </source>
</evidence>
<organism evidence="7 8">
    <name type="scientific">Pelusios castaneus</name>
    <name type="common">West African mud turtle</name>
    <dbReference type="NCBI Taxonomy" id="367368"/>
    <lineage>
        <taxon>Eukaryota</taxon>
        <taxon>Metazoa</taxon>
        <taxon>Chordata</taxon>
        <taxon>Craniata</taxon>
        <taxon>Vertebrata</taxon>
        <taxon>Euteleostomi</taxon>
        <taxon>Archelosauria</taxon>
        <taxon>Testudinata</taxon>
        <taxon>Testudines</taxon>
        <taxon>Pleurodira</taxon>
        <taxon>Pelomedusidae</taxon>
        <taxon>Pelusios</taxon>
    </lineage>
</organism>
<dbReference type="PANTHER" id="PTHR11216:SF69">
    <property type="entry name" value="EPIDERMAL GROWTH FACTOR RECEPTOR SUBSTRATE 15-LIKE 1"/>
    <property type="match status" value="1"/>
</dbReference>
<dbReference type="PROSITE" id="PS50330">
    <property type="entry name" value="UIM"/>
    <property type="match status" value="2"/>
</dbReference>
<dbReference type="GO" id="GO:0006897">
    <property type="term" value="P:endocytosis"/>
    <property type="evidence" value="ECO:0007669"/>
    <property type="project" value="TreeGrafter"/>
</dbReference>
<feature type="domain" description="EF-hand" evidence="6">
    <location>
        <begin position="238"/>
        <end position="273"/>
    </location>
</feature>
<feature type="domain" description="EH" evidence="5">
    <location>
        <begin position="1"/>
        <end position="67"/>
    </location>
</feature>
<feature type="domain" description="EH" evidence="5">
    <location>
        <begin position="239"/>
        <end position="329"/>
    </location>
</feature>
<evidence type="ECO:0000256" key="3">
    <source>
        <dbReference type="SAM" id="Coils"/>
    </source>
</evidence>
<evidence type="ECO:0000313" key="7">
    <source>
        <dbReference type="Ensembl" id="ENSPCEP00000017860.1"/>
    </source>
</evidence>
<dbReference type="PROSITE" id="PS50031">
    <property type="entry name" value="EH"/>
    <property type="match status" value="3"/>
</dbReference>
<evidence type="ECO:0000256" key="2">
    <source>
        <dbReference type="ARBA" id="ARBA00022837"/>
    </source>
</evidence>
<dbReference type="Proteomes" id="UP000694393">
    <property type="component" value="Unplaced"/>
</dbReference>
<dbReference type="GO" id="GO:0045296">
    <property type="term" value="F:cadherin binding"/>
    <property type="evidence" value="ECO:0007669"/>
    <property type="project" value="TreeGrafter"/>
</dbReference>
<feature type="region of interest" description="Disordered" evidence="4">
    <location>
        <begin position="636"/>
        <end position="758"/>
    </location>
</feature>
<feature type="domain" description="EH" evidence="5">
    <location>
        <begin position="90"/>
        <end position="178"/>
    </location>
</feature>
<feature type="region of interest" description="Disordered" evidence="4">
    <location>
        <begin position="170"/>
        <end position="225"/>
    </location>
</feature>
<dbReference type="Gene3D" id="1.10.287.1490">
    <property type="match status" value="1"/>
</dbReference>
<dbReference type="Ensembl" id="ENSPCET00000018475.1">
    <property type="protein sequence ID" value="ENSPCEP00000017860.1"/>
    <property type="gene ID" value="ENSPCEG00000013267.1"/>
</dbReference>
<dbReference type="GO" id="GO:0005509">
    <property type="term" value="F:calcium ion binding"/>
    <property type="evidence" value="ECO:0007669"/>
    <property type="project" value="InterPro"/>
</dbReference>
<accession>A0A8C8SBB3</accession>
<dbReference type="InterPro" id="IPR002048">
    <property type="entry name" value="EF_hand_dom"/>
</dbReference>
<feature type="compositionally biased region" description="Polar residues" evidence="4">
    <location>
        <begin position="201"/>
        <end position="225"/>
    </location>
</feature>
<dbReference type="FunFam" id="1.10.238.10:FF:000026">
    <property type="entry name" value="Epidermal growth factor receptor pathway substrate 15-like 1"/>
    <property type="match status" value="2"/>
</dbReference>
<evidence type="ECO:0000256" key="1">
    <source>
        <dbReference type="ARBA" id="ARBA00022723"/>
    </source>
</evidence>
<keyword evidence="3" id="KW-0175">Coiled coil</keyword>
<dbReference type="Gene3D" id="1.10.238.10">
    <property type="entry name" value="EF-hand"/>
    <property type="match status" value="3"/>
</dbReference>
<dbReference type="InterPro" id="IPR011992">
    <property type="entry name" value="EF-hand-dom_pair"/>
</dbReference>